<feature type="signal peptide" evidence="1">
    <location>
        <begin position="1"/>
        <end position="26"/>
    </location>
</feature>
<keyword evidence="3" id="KW-1185">Reference proteome</keyword>
<sequence length="50" mass="5126">MRTHPPSFLPSMTVARALAAASCSLAVGRVPADAAASDPRALGWMQGFPS</sequence>
<gene>
    <name evidence="2" type="ORF">WB794_09710</name>
</gene>
<dbReference type="AlphaFoldDB" id="A0AAW9R8K1"/>
<evidence type="ECO:0000313" key="2">
    <source>
        <dbReference type="EMBL" id="MEJ1249946.1"/>
    </source>
</evidence>
<evidence type="ECO:0000256" key="1">
    <source>
        <dbReference type="SAM" id="SignalP"/>
    </source>
</evidence>
<name>A0AAW9R8K1_9GAMM</name>
<dbReference type="RefSeq" id="WP_337335665.1">
    <property type="nucleotide sequence ID" value="NZ_JBBDHC010000013.1"/>
</dbReference>
<proteinExistence type="predicted"/>
<dbReference type="Proteomes" id="UP001364472">
    <property type="component" value="Unassembled WGS sequence"/>
</dbReference>
<keyword evidence="1" id="KW-0732">Signal</keyword>
<reference evidence="2 3" key="1">
    <citation type="journal article" date="2016" name="Antonie Van Leeuwenhoek">
        <title>Denitratimonas tolerans gen. nov., sp. nov., a denitrifying bacterium isolated from a bioreactor for tannery wastewater treatment.</title>
        <authorList>
            <person name="Han S.I."/>
            <person name="Kim J.O."/>
            <person name="Lee Y.R."/>
            <person name="Ekpeghere K.I."/>
            <person name="Koh S.C."/>
            <person name="Whang K.S."/>
        </authorList>
    </citation>
    <scope>NUCLEOTIDE SEQUENCE [LARGE SCALE GENOMIC DNA]</scope>
    <source>
        <strain evidence="2 3">KACC 17565</strain>
    </source>
</reference>
<feature type="chain" id="PRO_5043623035" evidence="1">
    <location>
        <begin position="27"/>
        <end position="50"/>
    </location>
</feature>
<dbReference type="EMBL" id="JBBDHC010000013">
    <property type="protein sequence ID" value="MEJ1249946.1"/>
    <property type="molecule type" value="Genomic_DNA"/>
</dbReference>
<accession>A0AAW9R8K1</accession>
<evidence type="ECO:0000313" key="3">
    <source>
        <dbReference type="Proteomes" id="UP001364472"/>
    </source>
</evidence>
<protein>
    <submittedName>
        <fullName evidence="2">Uncharacterized protein</fullName>
    </submittedName>
</protein>
<comment type="caution">
    <text evidence="2">The sequence shown here is derived from an EMBL/GenBank/DDBJ whole genome shotgun (WGS) entry which is preliminary data.</text>
</comment>
<organism evidence="2 3">
    <name type="scientific">Denitratimonas tolerans</name>
    <dbReference type="NCBI Taxonomy" id="1338420"/>
    <lineage>
        <taxon>Bacteria</taxon>
        <taxon>Pseudomonadati</taxon>
        <taxon>Pseudomonadota</taxon>
        <taxon>Gammaproteobacteria</taxon>
        <taxon>Lysobacterales</taxon>
        <taxon>Lysobacteraceae</taxon>
        <taxon>Denitratimonas</taxon>
    </lineage>
</organism>